<dbReference type="Gene3D" id="3.40.630.30">
    <property type="match status" value="1"/>
</dbReference>
<dbReference type="Proteomes" id="UP000600918">
    <property type="component" value="Unassembled WGS sequence"/>
</dbReference>
<keyword evidence="7 9" id="KW-0012">Acyltransferase</keyword>
<dbReference type="GO" id="GO:0031509">
    <property type="term" value="P:subtelomeric heterochromatin formation"/>
    <property type="evidence" value="ECO:0007669"/>
    <property type="project" value="InterPro"/>
</dbReference>
<organism evidence="16 17">
    <name type="scientific">Vespula pensylvanica</name>
    <name type="common">Western yellow jacket</name>
    <name type="synonym">Wasp</name>
    <dbReference type="NCBI Taxonomy" id="30213"/>
    <lineage>
        <taxon>Eukaryota</taxon>
        <taxon>Metazoa</taxon>
        <taxon>Ecdysozoa</taxon>
        <taxon>Arthropoda</taxon>
        <taxon>Hexapoda</taxon>
        <taxon>Insecta</taxon>
        <taxon>Pterygota</taxon>
        <taxon>Neoptera</taxon>
        <taxon>Endopterygota</taxon>
        <taxon>Hymenoptera</taxon>
        <taxon>Apocrita</taxon>
        <taxon>Aculeata</taxon>
        <taxon>Vespoidea</taxon>
        <taxon>Vespidae</taxon>
        <taxon>Vespinae</taxon>
        <taxon>Vespula</taxon>
    </lineage>
</organism>
<dbReference type="Pfam" id="PF21183">
    <property type="entry name" value="HAT1_C"/>
    <property type="match status" value="1"/>
</dbReference>
<dbReference type="GO" id="GO:0005634">
    <property type="term" value="C:nucleus"/>
    <property type="evidence" value="ECO:0007669"/>
    <property type="project" value="UniProtKB-SubCell"/>
</dbReference>
<comment type="subcellular location">
    <subcellularLocation>
        <location evidence="1">Nucleus</location>
    </subcellularLocation>
</comment>
<evidence type="ECO:0000256" key="2">
    <source>
        <dbReference type="ARBA" id="ARBA00010543"/>
    </source>
</evidence>
<feature type="binding site" evidence="11">
    <location>
        <begin position="241"/>
        <end position="247"/>
    </location>
    <ligand>
        <name>acetyl-CoA</name>
        <dbReference type="ChEBI" id="CHEBI:57288"/>
    </ligand>
</feature>
<evidence type="ECO:0000256" key="9">
    <source>
        <dbReference type="PIRNR" id="PIRNR038084"/>
    </source>
</evidence>
<dbReference type="InterPro" id="IPR013523">
    <property type="entry name" value="Hist_AcTrfase_HAT1_C"/>
</dbReference>
<dbReference type="AlphaFoldDB" id="A0A834K0H1"/>
<dbReference type="InterPro" id="IPR019467">
    <property type="entry name" value="Hat1_N"/>
</dbReference>
<dbReference type="FunFam" id="1.10.10.390:FF:000001">
    <property type="entry name" value="Histone acetyltransferase type B catalytic subunit"/>
    <property type="match status" value="1"/>
</dbReference>
<keyword evidence="17" id="KW-1185">Reference proteome</keyword>
<sequence length="415" mass="48982">MFTESNMEDPISAHLKNLVVSSNECLELKLIRDVNDLEDDRTSFKPEMSHQIFGDSETIFGYLDLKVKLYYSAGSLETYLGMTYSEKVNKLTYEGVEADEVLSKVAEKLTPNIHTNLDSFVESIKKDRTFRPYGELLYSFSVNDNGCTRQFEVYKADMTCKGFKEYHQRLQTFVLWYIDAANFIDIDDDQWHYFNMFEKYKSSSGYTQYGTIGFATVYQYYAYPHHTRPRIAQVLILPLFQNMGLGTHLLRGIYREYIGRNEVKDITVEDPSVGFQRIRDYVDAMNCSTLPSFSRECLLQGFNKAMVIEAREKYKINKKQARRVYEILRLRITDISNEQEYRDYRLDVKKRLNIPYKREQNDIKKLELVLKSLNKRSNITLPAPEQRMKILEKSYRVLEEDYKKVVKRLEDETEL</sequence>
<dbReference type="GO" id="GO:0000781">
    <property type="term" value="C:chromosome, telomeric region"/>
    <property type="evidence" value="ECO:0007669"/>
    <property type="project" value="GOC"/>
</dbReference>
<dbReference type="Gene3D" id="1.10.10.390">
    <property type="match status" value="1"/>
</dbReference>
<accession>A0A834K0H1</accession>
<evidence type="ECO:0000256" key="1">
    <source>
        <dbReference type="ARBA" id="ARBA00004123"/>
    </source>
</evidence>
<evidence type="ECO:0000256" key="10">
    <source>
        <dbReference type="PIRSR" id="PIRSR038084-1"/>
    </source>
</evidence>
<protein>
    <recommendedName>
        <fullName evidence="4 9">Histone acetyltransferase type B catalytic subunit</fullName>
        <ecNumber evidence="3 9">2.3.1.48</ecNumber>
    </recommendedName>
</protein>
<keyword evidence="5 9" id="KW-0808">Transferase</keyword>
<dbReference type="SUPFAM" id="SSF55729">
    <property type="entry name" value="Acyl-CoA N-acyltransferases (Nat)"/>
    <property type="match status" value="1"/>
</dbReference>
<evidence type="ECO:0000256" key="5">
    <source>
        <dbReference type="ARBA" id="ARBA00022679"/>
    </source>
</evidence>
<evidence type="ECO:0000256" key="3">
    <source>
        <dbReference type="ARBA" id="ARBA00013184"/>
    </source>
</evidence>
<evidence type="ECO:0000256" key="4">
    <source>
        <dbReference type="ARBA" id="ARBA00021268"/>
    </source>
</evidence>
<dbReference type="PANTHER" id="PTHR12046">
    <property type="entry name" value="HISTONE ACETYLTRANSFERASE TYPE B CATALYTIC SUBUNIT"/>
    <property type="match status" value="1"/>
</dbReference>
<reference evidence="16" key="1">
    <citation type="journal article" date="2020" name="G3 (Bethesda)">
        <title>High-Quality Assemblies for Three Invasive Social Wasps from the &lt;i&gt;Vespula&lt;/i&gt; Genus.</title>
        <authorList>
            <person name="Harrop T.W.R."/>
            <person name="Guhlin J."/>
            <person name="McLaughlin G.M."/>
            <person name="Permina E."/>
            <person name="Stockwell P."/>
            <person name="Gilligan J."/>
            <person name="Le Lec M.F."/>
            <person name="Gruber M.A.M."/>
            <person name="Quinn O."/>
            <person name="Lovegrove M."/>
            <person name="Duncan E.J."/>
            <person name="Remnant E.J."/>
            <person name="Van Eeckhoven J."/>
            <person name="Graham B."/>
            <person name="Knapp R.A."/>
            <person name="Langford K.W."/>
            <person name="Kronenberg Z."/>
            <person name="Press M.O."/>
            <person name="Eacker S.M."/>
            <person name="Wilson-Rankin E.E."/>
            <person name="Purcell J."/>
            <person name="Lester P.J."/>
            <person name="Dearden P.K."/>
        </authorList>
    </citation>
    <scope>NUCLEOTIDE SEQUENCE</scope>
    <source>
        <strain evidence="16">Volc-1</strain>
    </source>
</reference>
<evidence type="ECO:0000313" key="17">
    <source>
        <dbReference type="Proteomes" id="UP000600918"/>
    </source>
</evidence>
<feature type="site" description="Interaction with histone H4 N-terminus" evidence="12">
    <location>
        <position position="191"/>
    </location>
</feature>
<gene>
    <name evidence="16" type="ORF">H0235_016463</name>
</gene>
<dbReference type="Pfam" id="PF10394">
    <property type="entry name" value="Hat1_N"/>
    <property type="match status" value="1"/>
</dbReference>
<evidence type="ECO:0000256" key="7">
    <source>
        <dbReference type="ARBA" id="ARBA00023315"/>
    </source>
</evidence>
<feature type="region of interest" description="Interaction with histone H4 N-terminus" evidence="11">
    <location>
        <begin position="218"/>
        <end position="220"/>
    </location>
</feature>
<keyword evidence="6" id="KW-0539">Nucleus</keyword>
<evidence type="ECO:0000259" key="15">
    <source>
        <dbReference type="Pfam" id="PF21183"/>
    </source>
</evidence>
<keyword evidence="13" id="KW-0175">Coiled coil</keyword>
<feature type="domain" description="Histone acetyltransferase type B catalytic subunit C-terminal" evidence="15">
    <location>
        <begin position="279"/>
        <end position="330"/>
    </location>
</feature>
<evidence type="ECO:0000256" key="12">
    <source>
        <dbReference type="PIRSR" id="PIRSR038084-3"/>
    </source>
</evidence>
<evidence type="ECO:0000256" key="13">
    <source>
        <dbReference type="SAM" id="Coils"/>
    </source>
</evidence>
<evidence type="ECO:0000259" key="14">
    <source>
        <dbReference type="Pfam" id="PF10394"/>
    </source>
</evidence>
<comment type="caution">
    <text evidence="16">The sequence shown here is derived from an EMBL/GenBank/DDBJ whole genome shotgun (WGS) entry which is preliminary data.</text>
</comment>
<dbReference type="EMBL" id="JACSDY010000020">
    <property type="protein sequence ID" value="KAF7396926.1"/>
    <property type="molecule type" value="Genomic_DNA"/>
</dbReference>
<feature type="domain" description="Histone acetyl transferase HAT1 N-terminal" evidence="14">
    <location>
        <begin position="19"/>
        <end position="179"/>
    </location>
</feature>
<feature type="active site" description="Proton donor/acceptor" evidence="10">
    <location>
        <position position="269"/>
    </location>
</feature>
<dbReference type="EC" id="2.3.1.48" evidence="3 9"/>
<dbReference type="InterPro" id="IPR016181">
    <property type="entry name" value="Acyl_CoA_acyltransferase"/>
</dbReference>
<dbReference type="PIRSF" id="PIRSF038084">
    <property type="entry name" value="HAT-B_cat"/>
    <property type="match status" value="1"/>
</dbReference>
<name>A0A834K0H1_VESPE</name>
<evidence type="ECO:0000256" key="8">
    <source>
        <dbReference type="ARBA" id="ARBA00048017"/>
    </source>
</evidence>
<dbReference type="CDD" id="cd04301">
    <property type="entry name" value="NAT_SF"/>
    <property type="match status" value="1"/>
</dbReference>
<evidence type="ECO:0000313" key="16">
    <source>
        <dbReference type="EMBL" id="KAF7396926.1"/>
    </source>
</evidence>
<dbReference type="InterPro" id="IPR048776">
    <property type="entry name" value="HAT1_C"/>
</dbReference>
<comment type="similarity">
    <text evidence="2 9">Belongs to the HAT1 family.</text>
</comment>
<dbReference type="InterPro" id="IPR017380">
    <property type="entry name" value="Hist_AcTrfase_B-typ_cat-su"/>
</dbReference>
<proteinExistence type="inferred from homology"/>
<comment type="catalytic activity">
    <reaction evidence="8 9">
        <text>L-lysyl-[protein] + acetyl-CoA = N(6)-acetyl-L-lysyl-[protein] + CoA + H(+)</text>
        <dbReference type="Rhea" id="RHEA:45948"/>
        <dbReference type="Rhea" id="RHEA-COMP:9752"/>
        <dbReference type="Rhea" id="RHEA-COMP:10731"/>
        <dbReference type="ChEBI" id="CHEBI:15378"/>
        <dbReference type="ChEBI" id="CHEBI:29969"/>
        <dbReference type="ChEBI" id="CHEBI:57287"/>
        <dbReference type="ChEBI" id="CHEBI:57288"/>
        <dbReference type="ChEBI" id="CHEBI:61930"/>
        <dbReference type="EC" id="2.3.1.48"/>
    </reaction>
</comment>
<evidence type="ECO:0000256" key="11">
    <source>
        <dbReference type="PIRSR" id="PIRSR038084-2"/>
    </source>
</evidence>
<dbReference type="GO" id="GO:0004402">
    <property type="term" value="F:histone acetyltransferase activity"/>
    <property type="evidence" value="ECO:0007669"/>
    <property type="project" value="UniProtKB-UniRule"/>
</dbReference>
<feature type="coiled-coil region" evidence="13">
    <location>
        <begin position="356"/>
        <end position="415"/>
    </location>
</feature>
<dbReference type="Gene3D" id="3.90.360.10">
    <property type="entry name" value="Histone acetyl transferase 1 (HAT1), N-terminal domain"/>
    <property type="match status" value="1"/>
</dbReference>
<dbReference type="InterPro" id="IPR037113">
    <property type="entry name" value="Hat1_N_sf"/>
</dbReference>
<dbReference type="GO" id="GO:0042393">
    <property type="term" value="F:histone binding"/>
    <property type="evidence" value="ECO:0007669"/>
    <property type="project" value="InterPro"/>
</dbReference>
<feature type="region of interest" description="Interaction with histone H4 N-terminus" evidence="11">
    <location>
        <begin position="55"/>
        <end position="57"/>
    </location>
</feature>
<evidence type="ECO:0000256" key="6">
    <source>
        <dbReference type="ARBA" id="ARBA00023242"/>
    </source>
</evidence>